<proteinExistence type="predicted"/>
<comment type="caution">
    <text evidence="6">The sequence shown here is derived from an EMBL/GenBank/DDBJ whole genome shotgun (WGS) entry which is preliminary data.</text>
</comment>
<dbReference type="SMART" id="SM00320">
    <property type="entry name" value="WD40"/>
    <property type="match status" value="4"/>
</dbReference>
<feature type="coiled-coil region" evidence="4">
    <location>
        <begin position="698"/>
        <end position="819"/>
    </location>
</feature>
<evidence type="ECO:0000256" key="1">
    <source>
        <dbReference type="ARBA" id="ARBA00022574"/>
    </source>
</evidence>
<reference evidence="6 7" key="1">
    <citation type="submission" date="2024-02" db="EMBL/GenBank/DDBJ databases">
        <authorList>
            <person name="Chen Y."/>
            <person name="Shah S."/>
            <person name="Dougan E. K."/>
            <person name="Thang M."/>
            <person name="Chan C."/>
        </authorList>
    </citation>
    <scope>NUCLEOTIDE SEQUENCE [LARGE SCALE GENOMIC DNA]</scope>
</reference>
<evidence type="ECO:0000256" key="4">
    <source>
        <dbReference type="SAM" id="Coils"/>
    </source>
</evidence>
<dbReference type="SUPFAM" id="SSF50978">
    <property type="entry name" value="WD40 repeat-like"/>
    <property type="match status" value="2"/>
</dbReference>
<feature type="repeat" description="WD" evidence="3">
    <location>
        <begin position="480"/>
        <end position="521"/>
    </location>
</feature>
<keyword evidence="4" id="KW-0175">Coiled coil</keyword>
<sequence>MSEFEVTVELQHVFGSLCGSPLREAALFADSTGQQIAFPVGRQLAVRHAENNETSFLTTSEKIELITACCVSRDRAFLALAEKCTSEARISVYDLRSGNSAPMKCLKPLGTAAGRLLSLAFSAPVEGAMPRYLLASTSGAESALVLMNWEGEKTLCKCKLPGQVDRVSFPSQPESLQATASGPNMLRLMQIRQAKNEVSLRMMPAFSKLPEEKIVDHTWLEGNRLVVIQEAQVHIISAEELQVVRTIEAPFGDADLDEVMPLCIRAFTGGFLLGGSLGYVAVWETDDAEGESMRSVEEEYHLSTAAKVRPEADGVCTLDITVGEEQLLLGFGNADMGLVTMASLYNAEEPISCHVMGNHSAAITAMDMAVHRTLIITACKGDSSLRVWNYTARTCEICMKFDDAPCAVAIHPFGYYAAVGFGDRLRLYHILVKDLKLHSEIVMRSIHLVKFSFGGHLLAVCQGKVIHLFSVRTLTKATTFQGHSRDVTSISFDPEDRSLWSTGDDGKLIIWNLNTFEIEATRTEPASKWFAICSIAQDQATCSLHRNGKQLLQRFSQYDVEFETELHCPQVTTLSHFSGSNAFLAGTQKGSLQVYMSLHSGSQPKSYELPLHSLACNALCISVDGRSLVTAGEDGVLFILSVQGLASHDELAVLPLALHVTDMDKFSPEAQSILASKEEILKLEHRCEALMGECRGMKERLEREASLHEEQCAAKVAQAQEKDQAEIKELQRRYAALEEACAAKERESQGLMKAMETRHNEATDQLSKLYQRKLSHESDRLLDLQIQKEKLQEQMLKEKEECEEQLKQSAIAAKEEEKRLLVERDLEIKKHQDLLAFVQHRFEVVREKRGEDHDQDVMRLKHAGWEALEQQKKVEEDLRREQETLLRGLEMQEKDREAVEEKQQEAASTLKGLREQAEELKRTLQSLQGERDDRAATLAEKERRIETYKSKERTLKRFKLLLDKKLGEVVESVQPKDSLIQKLNQDLSDLEAEFERQLTEQRALEEKIDQRRQHAGILTQESKSLKDQLAELDSHIYRFRSDVHTLVTQKDLKEWPKEIRRLYHTHVDEEVRVHQRLPMEEMMRQMRVVERRVAGLAAKSDQIKAMGKMDVQRKAHENATLVHELNELRVLKCSLVREVKALTTKLKEIEGKKEEPNRSLFDKGEIEEEPKVSSPPPPDKPSKVKEPTGLPGPRQSSSRELLPDVPSASRPQLAPLDG</sequence>
<dbReference type="Pfam" id="PF00400">
    <property type="entry name" value="WD40"/>
    <property type="match status" value="3"/>
</dbReference>
<evidence type="ECO:0000256" key="3">
    <source>
        <dbReference type="PROSITE-ProRule" id="PRU00221"/>
    </source>
</evidence>
<dbReference type="PROSITE" id="PS00678">
    <property type="entry name" value="WD_REPEATS_1"/>
    <property type="match status" value="1"/>
</dbReference>
<dbReference type="InterPro" id="IPR019775">
    <property type="entry name" value="WD40_repeat_CS"/>
</dbReference>
<name>A0ABP0N711_9DINO</name>
<keyword evidence="2" id="KW-0677">Repeat</keyword>
<accession>A0ABP0N711</accession>
<dbReference type="InterPro" id="IPR052993">
    <property type="entry name" value="CFA-57"/>
</dbReference>
<keyword evidence="1 3" id="KW-0853">WD repeat</keyword>
<evidence type="ECO:0000313" key="6">
    <source>
        <dbReference type="EMBL" id="CAK9058134.1"/>
    </source>
</evidence>
<dbReference type="InterPro" id="IPR001680">
    <property type="entry name" value="WD40_rpt"/>
</dbReference>
<feature type="coiled-coil region" evidence="4">
    <location>
        <begin position="889"/>
        <end position="937"/>
    </location>
</feature>
<dbReference type="Proteomes" id="UP001642464">
    <property type="component" value="Unassembled WGS sequence"/>
</dbReference>
<feature type="region of interest" description="Disordered" evidence="5">
    <location>
        <begin position="1152"/>
        <end position="1218"/>
    </location>
</feature>
<dbReference type="Gene3D" id="2.130.10.10">
    <property type="entry name" value="YVTN repeat-like/Quinoprotein amine dehydrogenase"/>
    <property type="match status" value="2"/>
</dbReference>
<gene>
    <name evidence="6" type="ORF">SCF082_LOCUS31046</name>
</gene>
<organism evidence="6 7">
    <name type="scientific">Durusdinium trenchii</name>
    <dbReference type="NCBI Taxonomy" id="1381693"/>
    <lineage>
        <taxon>Eukaryota</taxon>
        <taxon>Sar</taxon>
        <taxon>Alveolata</taxon>
        <taxon>Dinophyceae</taxon>
        <taxon>Suessiales</taxon>
        <taxon>Symbiodiniaceae</taxon>
        <taxon>Durusdinium</taxon>
    </lineage>
</organism>
<evidence type="ECO:0000256" key="2">
    <source>
        <dbReference type="ARBA" id="ARBA00022737"/>
    </source>
</evidence>
<dbReference type="PANTHER" id="PTHR32215:SF0">
    <property type="entry name" value="CILIA- AND FLAGELLA-ASSOCIATED PROTEIN 57"/>
    <property type="match status" value="1"/>
</dbReference>
<feature type="compositionally biased region" description="Basic and acidic residues" evidence="5">
    <location>
        <begin position="1152"/>
        <end position="1164"/>
    </location>
</feature>
<protein>
    <submittedName>
        <fullName evidence="6">Cilia- and flagella-associated protein 57 (WD repeat-containing protein 65)</fullName>
    </submittedName>
</protein>
<keyword evidence="6" id="KW-0969">Cilium</keyword>
<keyword evidence="6" id="KW-0966">Cell projection</keyword>
<keyword evidence="6" id="KW-0282">Flagellum</keyword>
<evidence type="ECO:0000313" key="7">
    <source>
        <dbReference type="Proteomes" id="UP001642464"/>
    </source>
</evidence>
<dbReference type="PROSITE" id="PS50082">
    <property type="entry name" value="WD_REPEATS_2"/>
    <property type="match status" value="1"/>
</dbReference>
<dbReference type="EMBL" id="CAXAMM010026058">
    <property type="protein sequence ID" value="CAK9058134.1"/>
    <property type="molecule type" value="Genomic_DNA"/>
</dbReference>
<dbReference type="PANTHER" id="PTHR32215">
    <property type="entry name" value="CILIA- AND FLAGELLA-ASSOCIATED PROTEIN 57"/>
    <property type="match status" value="1"/>
</dbReference>
<dbReference type="InterPro" id="IPR036322">
    <property type="entry name" value="WD40_repeat_dom_sf"/>
</dbReference>
<dbReference type="InterPro" id="IPR015943">
    <property type="entry name" value="WD40/YVTN_repeat-like_dom_sf"/>
</dbReference>
<keyword evidence="7" id="KW-1185">Reference proteome</keyword>
<evidence type="ECO:0000256" key="5">
    <source>
        <dbReference type="SAM" id="MobiDB-lite"/>
    </source>
</evidence>
<feature type="coiled-coil region" evidence="4">
    <location>
        <begin position="980"/>
        <end position="1007"/>
    </location>
</feature>
<dbReference type="PROSITE" id="PS50294">
    <property type="entry name" value="WD_REPEATS_REGION"/>
    <property type="match status" value="1"/>
</dbReference>